<evidence type="ECO:0000256" key="2">
    <source>
        <dbReference type="ARBA" id="ARBA00023054"/>
    </source>
</evidence>
<feature type="region of interest" description="Disordered" evidence="3">
    <location>
        <begin position="72"/>
        <end position="91"/>
    </location>
</feature>
<proteinExistence type="inferred from homology"/>
<dbReference type="InterPro" id="IPR053246">
    <property type="entry name" value="NS_splicing_regulatory_protein"/>
</dbReference>
<dbReference type="PANTHER" id="PTHR47845:SF1">
    <property type="entry name" value="NUCLEAR SPECKLE SPLICING REGULATORY PROTEIN 1 HOMOLOG"/>
    <property type="match status" value="1"/>
</dbReference>
<dbReference type="EMBL" id="CP119910">
    <property type="protein sequence ID" value="WFD19286.1"/>
    <property type="molecule type" value="Genomic_DNA"/>
</dbReference>
<feature type="domain" description="Nuclear speckle splicing regulatory protein 1 N-terminal" evidence="4">
    <location>
        <begin position="45"/>
        <end position="160"/>
    </location>
</feature>
<keyword evidence="6" id="KW-1185">Reference proteome</keyword>
<dbReference type="PANTHER" id="PTHR47845">
    <property type="entry name" value="NUCLEAR SPECKLE SPLICING REGULATORY PROTEIN 1 HOMOLOG"/>
    <property type="match status" value="1"/>
</dbReference>
<protein>
    <recommendedName>
        <fullName evidence="4">Nuclear speckle splicing regulatory protein 1 N-terminal domain-containing protein</fullName>
    </recommendedName>
</protein>
<feature type="compositionally biased region" description="Basic and acidic residues" evidence="3">
    <location>
        <begin position="138"/>
        <end position="156"/>
    </location>
</feature>
<evidence type="ECO:0000256" key="3">
    <source>
        <dbReference type="SAM" id="MobiDB-lite"/>
    </source>
</evidence>
<name>A0AAF0E6R1_9BASI</name>
<evidence type="ECO:0000313" key="5">
    <source>
        <dbReference type="EMBL" id="WFD19286.1"/>
    </source>
</evidence>
<feature type="region of interest" description="Disordered" evidence="3">
    <location>
        <begin position="98"/>
        <end position="161"/>
    </location>
</feature>
<dbReference type="GO" id="GO:0000381">
    <property type="term" value="P:regulation of alternative mRNA splicing, via spliceosome"/>
    <property type="evidence" value="ECO:0007669"/>
    <property type="project" value="InterPro"/>
</dbReference>
<dbReference type="Pfam" id="PF09745">
    <property type="entry name" value="NSRP1_N"/>
    <property type="match status" value="1"/>
</dbReference>
<sequence>MAPVRISLQGPRPKAAARPRAWDDDDDEPQVPSSSAPAPVSKAVRKQQEEAEALDASTFDYDGVYDKMKEAERAVRQAKKDEDSARKPKYMSQFFQAAEQRERDRLRAESKRLQREREAEGDAYAGKEAFVTSAYKAQQDEWKRAEEEERVREARERSRRGGVAAFRQAMLNEEAERRQAAIEAVSAAPASEASGASEASEVTDTQRADDARARGLRVELNDDRQIVDRRELLQRGLNIVRKRKDAPHEPAPTSARAKRSQLMEDELLARLEDSDSDAA</sequence>
<keyword evidence="2" id="KW-0175">Coiled coil</keyword>
<gene>
    <name evidence="5" type="ORF">MCAP1_001511</name>
</gene>
<dbReference type="InterPro" id="IPR018612">
    <property type="entry name" value="NSRP1_N"/>
</dbReference>
<organism evidence="5 6">
    <name type="scientific">Malassezia caprae</name>
    <dbReference type="NCBI Taxonomy" id="1381934"/>
    <lineage>
        <taxon>Eukaryota</taxon>
        <taxon>Fungi</taxon>
        <taxon>Dikarya</taxon>
        <taxon>Basidiomycota</taxon>
        <taxon>Ustilaginomycotina</taxon>
        <taxon>Malasseziomycetes</taxon>
        <taxon>Malasseziales</taxon>
        <taxon>Malasseziaceae</taxon>
        <taxon>Malassezia</taxon>
    </lineage>
</organism>
<feature type="compositionally biased region" description="Low complexity" evidence="3">
    <location>
        <begin position="181"/>
        <end position="200"/>
    </location>
</feature>
<reference evidence="5" key="1">
    <citation type="submission" date="2023-03" db="EMBL/GenBank/DDBJ databases">
        <title>Mating type loci evolution in Malassezia.</title>
        <authorList>
            <person name="Coelho M.A."/>
        </authorList>
    </citation>
    <scope>NUCLEOTIDE SEQUENCE</scope>
    <source>
        <strain evidence="5">CBS 10434</strain>
    </source>
</reference>
<feature type="compositionally biased region" description="Basic and acidic residues" evidence="3">
    <location>
        <begin position="99"/>
        <end position="120"/>
    </location>
</feature>
<feature type="compositionally biased region" description="Basic and acidic residues" evidence="3">
    <location>
        <begin position="72"/>
        <end position="86"/>
    </location>
</feature>
<dbReference type="AlphaFoldDB" id="A0AAF0E6R1"/>
<evidence type="ECO:0000313" key="6">
    <source>
        <dbReference type="Proteomes" id="UP001220961"/>
    </source>
</evidence>
<evidence type="ECO:0000259" key="4">
    <source>
        <dbReference type="Pfam" id="PF09745"/>
    </source>
</evidence>
<accession>A0AAF0E6R1</accession>
<comment type="similarity">
    <text evidence="1">Belongs to the NSRP1 family.</text>
</comment>
<feature type="region of interest" description="Disordered" evidence="3">
    <location>
        <begin position="175"/>
        <end position="220"/>
    </location>
</feature>
<feature type="region of interest" description="Disordered" evidence="3">
    <location>
        <begin position="237"/>
        <end position="279"/>
    </location>
</feature>
<feature type="region of interest" description="Disordered" evidence="3">
    <location>
        <begin position="1"/>
        <end position="62"/>
    </location>
</feature>
<dbReference type="Proteomes" id="UP001220961">
    <property type="component" value="Chromosome 3"/>
</dbReference>
<feature type="compositionally biased region" description="Basic and acidic residues" evidence="3">
    <location>
        <begin position="204"/>
        <end position="220"/>
    </location>
</feature>
<evidence type="ECO:0000256" key="1">
    <source>
        <dbReference type="ARBA" id="ARBA00010126"/>
    </source>
</evidence>
<feature type="compositionally biased region" description="Low complexity" evidence="3">
    <location>
        <begin position="31"/>
        <end position="42"/>
    </location>
</feature>